<evidence type="ECO:0000256" key="1">
    <source>
        <dbReference type="SAM" id="Phobius"/>
    </source>
</evidence>
<name>A0A5B8XQY0_9DELT</name>
<keyword evidence="3" id="KW-1185">Reference proteome</keyword>
<keyword evidence="1" id="KW-0472">Membrane</keyword>
<dbReference type="InterPro" id="IPR054261">
    <property type="entry name" value="DUF6992"/>
</dbReference>
<evidence type="ECO:0000313" key="2">
    <source>
        <dbReference type="EMBL" id="QED27661.1"/>
    </source>
</evidence>
<protein>
    <submittedName>
        <fullName evidence="2">Uncharacterized protein</fullName>
    </submittedName>
</protein>
<feature type="transmembrane region" description="Helical" evidence="1">
    <location>
        <begin position="154"/>
        <end position="177"/>
    </location>
</feature>
<evidence type="ECO:0000313" key="3">
    <source>
        <dbReference type="Proteomes" id="UP000321595"/>
    </source>
</evidence>
<dbReference type="Pfam" id="PF22503">
    <property type="entry name" value="DUF6992"/>
    <property type="match status" value="1"/>
</dbReference>
<feature type="transmembrane region" description="Helical" evidence="1">
    <location>
        <begin position="47"/>
        <end position="69"/>
    </location>
</feature>
<proteinExistence type="predicted"/>
<organism evidence="2 3">
    <name type="scientific">Microvenator marinus</name>
    <dbReference type="NCBI Taxonomy" id="2600177"/>
    <lineage>
        <taxon>Bacteria</taxon>
        <taxon>Deltaproteobacteria</taxon>
        <taxon>Bradymonadales</taxon>
        <taxon>Microvenatoraceae</taxon>
        <taxon>Microvenator</taxon>
    </lineage>
</organism>
<dbReference type="KEGG" id="bbae:FRD01_10535"/>
<dbReference type="Proteomes" id="UP000321595">
    <property type="component" value="Chromosome"/>
</dbReference>
<keyword evidence="1" id="KW-0812">Transmembrane</keyword>
<reference evidence="2 3" key="1">
    <citation type="submission" date="2019-08" db="EMBL/GenBank/DDBJ databases">
        <authorList>
            <person name="Liang Q."/>
        </authorList>
    </citation>
    <scope>NUCLEOTIDE SEQUENCE [LARGE SCALE GENOMIC DNA]</scope>
    <source>
        <strain evidence="2 3">V1718</strain>
    </source>
</reference>
<accession>A0A5B8XQY0</accession>
<dbReference type="OrthoDB" id="158047at2"/>
<keyword evidence="1" id="KW-1133">Transmembrane helix</keyword>
<dbReference type="EMBL" id="CP042467">
    <property type="protein sequence ID" value="QED27661.1"/>
    <property type="molecule type" value="Genomic_DNA"/>
</dbReference>
<dbReference type="AlphaFoldDB" id="A0A5B8XQY0"/>
<dbReference type="RefSeq" id="WP_146959396.1">
    <property type="nucleotide sequence ID" value="NZ_CP042467.1"/>
</dbReference>
<gene>
    <name evidence="2" type="ORF">FRD01_10535</name>
</gene>
<sequence length="204" mass="22314">MKKTLILFSAGLVLGFVFSRAEGQSPPEDMDEVTRQSNAQRIATNKAGMLVLGGWALTNIGVGTAGYLLSEDDEWRYFHQMNAGWNIVNLAIATFGYLGEAGKEPSGFNWLETIQEGEFMQKALLLNAGLDVGYMALGGLLWQKGHSEDSPRFVGYGQSLIVQGAFLMVFDLTLFALNHRISADYMMMLSPNENGGQISVLGTF</sequence>
<feature type="transmembrane region" description="Helical" evidence="1">
    <location>
        <begin position="124"/>
        <end position="142"/>
    </location>
</feature>